<dbReference type="AlphaFoldDB" id="A0A8C2GS03"/>
<feature type="compositionally biased region" description="Basic residues" evidence="13">
    <location>
        <begin position="280"/>
        <end position="289"/>
    </location>
</feature>
<evidence type="ECO:0000256" key="5">
    <source>
        <dbReference type="ARBA" id="ARBA00022825"/>
    </source>
</evidence>
<dbReference type="InterPro" id="IPR054594">
    <property type="entry name" value="Lon_lid"/>
</dbReference>
<sequence>MLIIICKYGAWRRLTSVIRTRQRREFSRSKMAAHMRAWRSYGAASRSASSVMIRAGLNALFPRSPLRSLRSYSSVPSGASSRSARSAASVLTDRWRSRVTAAGAAGCQRRFLSGNKRGGFSGEDGGESSAGSAGDEESGGDEGPYVPPQMTALAPMLVPEVFPNVPLVAVNRNPVFPRFIKIIEVRNTQLVELLRQKVRLAQPYAGVFLKKDDNNESDVVESLDAVYRTGTFVQIHEMQDLGDRLRMIVMGHRRIRINKQLDVEPEEAESLEEEAEQPKAVRRKQKRSRKDSAPLAEVMEERVREAQFAAEALPLPGVLMVEVDNVVHEEFQVTEEVKALTAEIVKTIRDIIALNPLYRESVLQMMQAGQRVVDNPIYLSDMGAALTGAESHELQDVLEETKVRLSPLKHRLYRSPNDSTNKRGRFLTCCCSFVWGSFHFTPVRLDAQVEEKIKQTHRKYLLQEQLKIIKKELGLEKEDKDAIEEKFRERLKDRTVPQHIMDVINEELNKLGLLDNHSSEFNVTRNYLDWLTSMPWGTNSEENLELSQAKEVLEEDHYGMEDVKKRILEFIAVSQLRGSTQGKILCFYGPPGVGKTSIARSIARALNREYFRFSVGGMTDVAEIKGHRRTYVGAMPGKIIQCLKKTKTENPLVLIDEVDKIGRGYQGDPSSALLELLDPEQNANFLDHYLDVPVDLSKVLFICTANVLDTIPEPLRDRMEMINISGYVAQEKLAIAERYLVPQLRTLCGLDEQKAKITPEALSVLIRQYCRESGVRNLQKQVEKVFRKVAFRIVNGEETEVNVNQENLQDYVGKPIFTVDRMYDVTPPGVVMGLAWTAMGGSTLFIETSLRRPREPQGKDGPKEGSLEVTGQLGDVMKESAKIAYTFARSFLMKEQPDNDFLVDSHIHLHVPEGATPKDGPSAGCTIVTALLSLATDTPARQNVAMTGEVSLTGKILPVGGIKEKTIAAKRAGVTCIILPAENRKDFSDLAEYITEGLEVHFVENYSEIYKIVFSG</sequence>
<evidence type="ECO:0000256" key="10">
    <source>
        <dbReference type="HAMAP-Rule" id="MF_03120"/>
    </source>
</evidence>
<keyword evidence="2 10" id="KW-0645">Protease</keyword>
<keyword evidence="5 10" id="KW-0720">Serine protease</keyword>
<name>A0A8C2GS03_CYPCA</name>
<dbReference type="FunFam" id="1.20.5.5270:FF:000001">
    <property type="entry name" value="Lon protease homolog, mitochondrial"/>
    <property type="match status" value="1"/>
</dbReference>
<dbReference type="PROSITE" id="PS51786">
    <property type="entry name" value="LON_PROTEOLYTIC"/>
    <property type="match status" value="1"/>
</dbReference>
<dbReference type="Ensembl" id="ENSCCRT00015118264.1">
    <property type="protein sequence ID" value="ENSCCRP00015114625.1"/>
    <property type="gene ID" value="ENSCCRG00015045231.1"/>
</dbReference>
<comment type="function">
    <text evidence="10">ATP-dependent serine protease that mediates the selective degradation of misfolded, unassembled or oxidatively damaged polypeptides as well as certain short-lived regulatory proteins in the mitochondrial matrix. May also have a chaperone function in the assembly of inner membrane protein complexes. Participates in the regulation of mitochondrial gene expression and in the maintenance of the integrity of the mitochondrial genome. Binds to mitochondrial DNA in a site-specific manner.</text>
</comment>
<evidence type="ECO:0000256" key="13">
    <source>
        <dbReference type="SAM" id="MobiDB-lite"/>
    </source>
</evidence>
<evidence type="ECO:0000256" key="8">
    <source>
        <dbReference type="ARBA" id="ARBA00023128"/>
    </source>
</evidence>
<dbReference type="SUPFAM" id="SSF88697">
    <property type="entry name" value="PUA domain-like"/>
    <property type="match status" value="1"/>
</dbReference>
<dbReference type="InterPro" id="IPR014721">
    <property type="entry name" value="Ribsml_uS5_D2-typ_fold_subgr"/>
</dbReference>
<comment type="subunit">
    <text evidence="10">Homohexamer or homoheptamer. Organized in a ring with a central cavity.</text>
</comment>
<feature type="region of interest" description="Disordered" evidence="13">
    <location>
        <begin position="115"/>
        <end position="148"/>
    </location>
</feature>
<evidence type="ECO:0000256" key="9">
    <source>
        <dbReference type="ARBA" id="ARBA00050665"/>
    </source>
</evidence>
<dbReference type="FunFam" id="1.10.8.60:FF:000043">
    <property type="entry name" value="Lon protease homolog, mitochondrial"/>
    <property type="match status" value="1"/>
</dbReference>
<evidence type="ECO:0000256" key="2">
    <source>
        <dbReference type="ARBA" id="ARBA00022670"/>
    </source>
</evidence>
<dbReference type="InterPro" id="IPR004815">
    <property type="entry name" value="Lon_bac/euk-typ"/>
</dbReference>
<keyword evidence="7 10" id="KW-0238">DNA-binding</keyword>
<dbReference type="InterPro" id="IPR027503">
    <property type="entry name" value="Lonm_euk"/>
</dbReference>
<dbReference type="NCBIfam" id="TIGR00763">
    <property type="entry name" value="lon"/>
    <property type="match status" value="1"/>
</dbReference>
<dbReference type="GO" id="GO:0004252">
    <property type="term" value="F:serine-type endopeptidase activity"/>
    <property type="evidence" value="ECO:0007669"/>
    <property type="project" value="UniProtKB-UniRule"/>
</dbReference>
<evidence type="ECO:0000256" key="1">
    <source>
        <dbReference type="ARBA" id="ARBA00004305"/>
    </source>
</evidence>
<dbReference type="PROSITE" id="PS01046">
    <property type="entry name" value="LON_SER"/>
    <property type="match status" value="1"/>
</dbReference>
<evidence type="ECO:0000256" key="3">
    <source>
        <dbReference type="ARBA" id="ARBA00022741"/>
    </source>
</evidence>
<dbReference type="PRINTS" id="PR00830">
    <property type="entry name" value="ENDOLAPTASE"/>
</dbReference>
<dbReference type="PANTHER" id="PTHR43718">
    <property type="entry name" value="LON PROTEASE"/>
    <property type="match status" value="1"/>
</dbReference>
<dbReference type="InterPro" id="IPR003593">
    <property type="entry name" value="AAA+_ATPase"/>
</dbReference>
<dbReference type="Gene3D" id="1.20.58.1480">
    <property type="match status" value="2"/>
</dbReference>
<feature type="binding site" evidence="10">
    <location>
        <begin position="589"/>
        <end position="596"/>
    </location>
    <ligand>
        <name>ATP</name>
        <dbReference type="ChEBI" id="CHEBI:30616"/>
    </ligand>
</feature>
<comment type="similarity">
    <text evidence="10 11 12">Belongs to the peptidase S16 family.</text>
</comment>
<dbReference type="Pfam" id="PF02190">
    <property type="entry name" value="LON_substr_bdg"/>
    <property type="match status" value="1"/>
</dbReference>
<dbReference type="Gene3D" id="1.20.5.5270">
    <property type="match status" value="1"/>
</dbReference>
<dbReference type="FunFam" id="3.30.230.10:FF:000015">
    <property type="entry name" value="Lon protease homolog, mitochondrial"/>
    <property type="match status" value="1"/>
</dbReference>
<dbReference type="InterPro" id="IPR046336">
    <property type="entry name" value="Lon_prtase_N_sf"/>
</dbReference>
<evidence type="ECO:0000256" key="11">
    <source>
        <dbReference type="PROSITE-ProRule" id="PRU01122"/>
    </source>
</evidence>
<dbReference type="InterPro" id="IPR003111">
    <property type="entry name" value="Lon_prtase_N"/>
</dbReference>
<feature type="region of interest" description="Disordered" evidence="13">
    <location>
        <begin position="266"/>
        <end position="295"/>
    </location>
</feature>
<dbReference type="CDD" id="cd19500">
    <property type="entry name" value="RecA-like_Lon"/>
    <property type="match status" value="1"/>
</dbReference>
<dbReference type="Proteomes" id="UP000694700">
    <property type="component" value="Unplaced"/>
</dbReference>
<organism evidence="16 17">
    <name type="scientific">Cyprinus carpio</name>
    <name type="common">Common carp</name>
    <dbReference type="NCBI Taxonomy" id="7962"/>
    <lineage>
        <taxon>Eukaryota</taxon>
        <taxon>Metazoa</taxon>
        <taxon>Chordata</taxon>
        <taxon>Craniata</taxon>
        <taxon>Vertebrata</taxon>
        <taxon>Euteleostomi</taxon>
        <taxon>Actinopterygii</taxon>
        <taxon>Neopterygii</taxon>
        <taxon>Teleostei</taxon>
        <taxon>Ostariophysi</taxon>
        <taxon>Cypriniformes</taxon>
        <taxon>Cyprinidae</taxon>
        <taxon>Cyprininae</taxon>
        <taxon>Cyprinus</taxon>
    </lineage>
</organism>
<dbReference type="SUPFAM" id="SSF52540">
    <property type="entry name" value="P-loop containing nucleoside triphosphate hydrolases"/>
    <property type="match status" value="1"/>
</dbReference>
<dbReference type="InterPro" id="IPR020568">
    <property type="entry name" value="Ribosomal_Su5_D2-typ_SF"/>
</dbReference>
<feature type="active site" evidence="10 11">
    <location>
        <position position="922"/>
    </location>
</feature>
<comment type="subcellular location">
    <subcellularLocation>
        <location evidence="1 10">Mitochondrion matrix</location>
    </subcellularLocation>
</comment>
<evidence type="ECO:0000313" key="17">
    <source>
        <dbReference type="Proteomes" id="UP000694700"/>
    </source>
</evidence>
<feature type="compositionally biased region" description="Acidic residues" evidence="13">
    <location>
        <begin position="266"/>
        <end position="275"/>
    </location>
</feature>
<dbReference type="InterPro" id="IPR008269">
    <property type="entry name" value="Lon_proteolytic"/>
</dbReference>
<dbReference type="Pfam" id="PF22667">
    <property type="entry name" value="Lon_lid"/>
    <property type="match status" value="1"/>
</dbReference>
<proteinExistence type="inferred from homology"/>
<dbReference type="GO" id="GO:0007005">
    <property type="term" value="P:mitochondrion organization"/>
    <property type="evidence" value="ECO:0007669"/>
    <property type="project" value="TreeGrafter"/>
</dbReference>
<dbReference type="Pfam" id="PF00004">
    <property type="entry name" value="AAA"/>
    <property type="match status" value="1"/>
</dbReference>
<dbReference type="GO" id="GO:0043565">
    <property type="term" value="F:sequence-specific DNA binding"/>
    <property type="evidence" value="ECO:0007669"/>
    <property type="project" value="UniProtKB-UniRule"/>
</dbReference>
<feature type="domain" description="Lon proteolytic" evidence="14">
    <location>
        <begin position="825"/>
        <end position="1016"/>
    </location>
</feature>
<dbReference type="SUPFAM" id="SSF54211">
    <property type="entry name" value="Ribosomal protein S5 domain 2-like"/>
    <property type="match status" value="1"/>
</dbReference>
<dbReference type="InterPro" id="IPR008268">
    <property type="entry name" value="Peptidase_S16_AS"/>
</dbReference>
<dbReference type="GO" id="GO:0003697">
    <property type="term" value="F:single-stranded DNA binding"/>
    <property type="evidence" value="ECO:0007669"/>
    <property type="project" value="TreeGrafter"/>
</dbReference>
<dbReference type="FunFam" id="3.40.50.300:FF:000021">
    <property type="entry name" value="Lon protease homolog"/>
    <property type="match status" value="1"/>
</dbReference>
<dbReference type="GO" id="GO:0005759">
    <property type="term" value="C:mitochondrial matrix"/>
    <property type="evidence" value="ECO:0007669"/>
    <property type="project" value="UniProtKB-SubCell"/>
</dbReference>
<keyword evidence="3 10" id="KW-0547">Nucleotide-binding</keyword>
<dbReference type="GO" id="GO:0070407">
    <property type="term" value="P:oxidation-dependent protein catabolic process"/>
    <property type="evidence" value="ECO:0007669"/>
    <property type="project" value="UniProtKB-UniRule"/>
</dbReference>
<evidence type="ECO:0000256" key="6">
    <source>
        <dbReference type="ARBA" id="ARBA00022840"/>
    </source>
</evidence>
<protein>
    <recommendedName>
        <fullName evidence="10">Lon protease homolog, mitochondrial</fullName>
        <ecNumber evidence="10">3.4.21.53</ecNumber>
    </recommendedName>
</protein>
<evidence type="ECO:0000256" key="12">
    <source>
        <dbReference type="RuleBase" id="RU000591"/>
    </source>
</evidence>
<dbReference type="InterPro" id="IPR003959">
    <property type="entry name" value="ATPase_AAA_core"/>
</dbReference>
<dbReference type="EC" id="3.4.21.53" evidence="10"/>
<evidence type="ECO:0000256" key="7">
    <source>
        <dbReference type="ARBA" id="ARBA00023125"/>
    </source>
</evidence>
<evidence type="ECO:0000259" key="14">
    <source>
        <dbReference type="PROSITE" id="PS51786"/>
    </source>
</evidence>
<keyword evidence="4 10" id="KW-0378">Hydrolase</keyword>
<dbReference type="GO" id="GO:0051131">
    <property type="term" value="P:chaperone-mediated protein complex assembly"/>
    <property type="evidence" value="ECO:0007669"/>
    <property type="project" value="UniProtKB-UniRule"/>
</dbReference>
<gene>
    <name evidence="10" type="primary">LONP1</name>
</gene>
<feature type="domain" description="Lon N-terminal" evidence="15">
    <location>
        <begin position="165"/>
        <end position="418"/>
    </location>
</feature>
<keyword evidence="6 10" id="KW-0067">ATP-binding</keyword>
<evidence type="ECO:0000259" key="15">
    <source>
        <dbReference type="PROSITE" id="PS51787"/>
    </source>
</evidence>
<dbReference type="HAMAP" id="MF_03120">
    <property type="entry name" value="lonm_euk"/>
    <property type="match status" value="1"/>
</dbReference>
<comment type="catalytic activity">
    <reaction evidence="9 10">
        <text>Hydrolysis of proteins in presence of ATP.</text>
        <dbReference type="EC" id="3.4.21.53"/>
    </reaction>
</comment>
<keyword evidence="8 10" id="KW-0496">Mitochondrion</keyword>
<dbReference type="GO" id="GO:0034599">
    <property type="term" value="P:cellular response to oxidative stress"/>
    <property type="evidence" value="ECO:0007669"/>
    <property type="project" value="UniProtKB-UniRule"/>
</dbReference>
<dbReference type="Gene3D" id="3.40.50.300">
    <property type="entry name" value="P-loop containing nucleotide triphosphate hydrolases"/>
    <property type="match status" value="1"/>
</dbReference>
<dbReference type="InterPro" id="IPR015947">
    <property type="entry name" value="PUA-like_sf"/>
</dbReference>
<dbReference type="InterPro" id="IPR027065">
    <property type="entry name" value="Lon_Prtase"/>
</dbReference>
<dbReference type="Gene3D" id="3.30.230.10">
    <property type="match status" value="1"/>
</dbReference>
<dbReference type="GO" id="GO:0016887">
    <property type="term" value="F:ATP hydrolysis activity"/>
    <property type="evidence" value="ECO:0007669"/>
    <property type="project" value="UniProtKB-UniRule"/>
</dbReference>
<accession>A0A8C2GS03</accession>
<dbReference type="PROSITE" id="PS51787">
    <property type="entry name" value="LON_N"/>
    <property type="match status" value="1"/>
</dbReference>
<dbReference type="Pfam" id="PF05362">
    <property type="entry name" value="Lon_C"/>
    <property type="match status" value="1"/>
</dbReference>
<evidence type="ECO:0000256" key="4">
    <source>
        <dbReference type="ARBA" id="ARBA00022801"/>
    </source>
</evidence>
<evidence type="ECO:0000313" key="16">
    <source>
        <dbReference type="Ensembl" id="ENSCCRP00015114625.1"/>
    </source>
</evidence>
<dbReference type="Gene3D" id="1.10.8.60">
    <property type="match status" value="1"/>
</dbReference>
<dbReference type="PANTHER" id="PTHR43718:SF2">
    <property type="entry name" value="LON PROTEASE HOMOLOG, MITOCHONDRIAL"/>
    <property type="match status" value="1"/>
</dbReference>
<dbReference type="GO" id="GO:0006515">
    <property type="term" value="P:protein quality control for misfolded or incompletely synthesized proteins"/>
    <property type="evidence" value="ECO:0007669"/>
    <property type="project" value="UniProtKB-UniRule"/>
</dbReference>
<dbReference type="GO" id="GO:0004176">
    <property type="term" value="F:ATP-dependent peptidase activity"/>
    <property type="evidence" value="ECO:0007669"/>
    <property type="project" value="UniProtKB-UniRule"/>
</dbReference>
<dbReference type="Gene3D" id="2.30.130.40">
    <property type="entry name" value="LON domain-like"/>
    <property type="match status" value="1"/>
</dbReference>
<feature type="active site" evidence="10 11">
    <location>
        <position position="965"/>
    </location>
</feature>
<reference evidence="16" key="1">
    <citation type="submission" date="2025-08" db="UniProtKB">
        <authorList>
            <consortium name="Ensembl"/>
        </authorList>
    </citation>
    <scope>IDENTIFICATION</scope>
</reference>
<dbReference type="SMART" id="SM00464">
    <property type="entry name" value="LON"/>
    <property type="match status" value="1"/>
</dbReference>
<dbReference type="InterPro" id="IPR027417">
    <property type="entry name" value="P-loop_NTPase"/>
</dbReference>
<dbReference type="SMART" id="SM00382">
    <property type="entry name" value="AAA"/>
    <property type="match status" value="1"/>
</dbReference>
<dbReference type="GO" id="GO:0005524">
    <property type="term" value="F:ATP binding"/>
    <property type="evidence" value="ECO:0007669"/>
    <property type="project" value="UniProtKB-UniRule"/>
</dbReference>
<dbReference type="FunFam" id="2.30.130.40:FF:000004">
    <property type="entry name" value="Lon protease homolog, mitochondrial"/>
    <property type="match status" value="1"/>
</dbReference>